<name>A0ABY2B609_9ACTN</name>
<evidence type="ECO:0000313" key="3">
    <source>
        <dbReference type="Proteomes" id="UP000295818"/>
    </source>
</evidence>
<proteinExistence type="predicted"/>
<keyword evidence="3" id="KW-1185">Reference proteome</keyword>
<evidence type="ECO:0000313" key="2">
    <source>
        <dbReference type="EMBL" id="TCO08096.1"/>
    </source>
</evidence>
<evidence type="ECO:0000256" key="1">
    <source>
        <dbReference type="SAM" id="MobiDB-lite"/>
    </source>
</evidence>
<comment type="caution">
    <text evidence="2">The sequence shown here is derived from an EMBL/GenBank/DDBJ whole genome shotgun (WGS) entry which is preliminary data.</text>
</comment>
<dbReference type="EMBL" id="SLWM01000049">
    <property type="protein sequence ID" value="TCO08096.1"/>
    <property type="molecule type" value="Genomic_DNA"/>
</dbReference>
<organism evidence="2 3">
    <name type="scientific">Kribbella orskensis</name>
    <dbReference type="NCBI Taxonomy" id="2512216"/>
    <lineage>
        <taxon>Bacteria</taxon>
        <taxon>Bacillati</taxon>
        <taxon>Actinomycetota</taxon>
        <taxon>Actinomycetes</taxon>
        <taxon>Propionibacteriales</taxon>
        <taxon>Kribbellaceae</taxon>
        <taxon>Kribbella</taxon>
    </lineage>
</organism>
<gene>
    <name evidence="2" type="ORF">EV644_1495</name>
</gene>
<feature type="region of interest" description="Disordered" evidence="1">
    <location>
        <begin position="45"/>
        <end position="66"/>
    </location>
</feature>
<protein>
    <submittedName>
        <fullName evidence="2">Uncharacterized protein</fullName>
    </submittedName>
</protein>
<reference evidence="2 3" key="1">
    <citation type="journal article" date="2015" name="Stand. Genomic Sci.">
        <title>Genomic Encyclopedia of Bacterial and Archaeal Type Strains, Phase III: the genomes of soil and plant-associated and newly described type strains.</title>
        <authorList>
            <person name="Whitman W.B."/>
            <person name="Woyke T."/>
            <person name="Klenk H.P."/>
            <person name="Zhou Y."/>
            <person name="Lilburn T.G."/>
            <person name="Beck B.J."/>
            <person name="De Vos P."/>
            <person name="Vandamme P."/>
            <person name="Eisen J.A."/>
            <person name="Garrity G."/>
            <person name="Hugenholtz P."/>
            <person name="Kyrpides N.C."/>
        </authorList>
    </citation>
    <scope>NUCLEOTIDE SEQUENCE [LARGE SCALE GENOMIC DNA]</scope>
    <source>
        <strain evidence="2 3">VKM Ac-2538</strain>
    </source>
</reference>
<sequence length="66" mass="7025">MVGYEGMSRAEYFIRSGLSEPAIREFVSVLLDMLGAGGGGMSLDLPTGIEAVENPRRPRPPSPDSS</sequence>
<accession>A0ABY2B609</accession>
<dbReference type="Proteomes" id="UP000295818">
    <property type="component" value="Unassembled WGS sequence"/>
</dbReference>